<dbReference type="Gene3D" id="2.70.150.10">
    <property type="entry name" value="Calcium-transporting ATPase, cytoplasmic transduction domain A"/>
    <property type="match status" value="1"/>
</dbReference>
<feature type="domain" description="P-type ATPase A" evidence="9">
    <location>
        <begin position="11"/>
        <end position="132"/>
    </location>
</feature>
<gene>
    <name evidence="11" type="primary">LOC102809275</name>
</gene>
<name>A0ABM0MKU8_SACKO</name>
<evidence type="ECO:0000259" key="9">
    <source>
        <dbReference type="Pfam" id="PF00122"/>
    </source>
</evidence>
<dbReference type="InterPro" id="IPR008250">
    <property type="entry name" value="ATPase_P-typ_transduc_dom_A_sf"/>
</dbReference>
<evidence type="ECO:0000313" key="11">
    <source>
        <dbReference type="RefSeq" id="XP_006820639.1"/>
    </source>
</evidence>
<dbReference type="InterPro" id="IPR059000">
    <property type="entry name" value="ATPase_P-type_domA"/>
</dbReference>
<evidence type="ECO:0000256" key="2">
    <source>
        <dbReference type="ARBA" id="ARBA00022553"/>
    </source>
</evidence>
<dbReference type="SUPFAM" id="SSF81653">
    <property type="entry name" value="Calcium ATPase, transduction domain A"/>
    <property type="match status" value="1"/>
</dbReference>
<keyword evidence="10" id="KW-1185">Reference proteome</keyword>
<accession>A0ABM0MKU8</accession>
<evidence type="ECO:0000256" key="1">
    <source>
        <dbReference type="ARBA" id="ARBA00004141"/>
    </source>
</evidence>
<dbReference type="PANTHER" id="PTHR45630">
    <property type="entry name" value="CATION-TRANSPORTING ATPASE-RELATED"/>
    <property type="match status" value="1"/>
</dbReference>
<comment type="catalytic activity">
    <reaction evidence="8">
        <text>ATP + H2O = ADP + phosphate + H(+)</text>
        <dbReference type="Rhea" id="RHEA:13065"/>
        <dbReference type="ChEBI" id="CHEBI:15377"/>
        <dbReference type="ChEBI" id="CHEBI:15378"/>
        <dbReference type="ChEBI" id="CHEBI:30616"/>
        <dbReference type="ChEBI" id="CHEBI:43474"/>
        <dbReference type="ChEBI" id="CHEBI:456216"/>
    </reaction>
</comment>
<keyword evidence="5" id="KW-0067">ATP-binding</keyword>
<evidence type="ECO:0000313" key="10">
    <source>
        <dbReference type="Proteomes" id="UP000694865"/>
    </source>
</evidence>
<dbReference type="Proteomes" id="UP000694865">
    <property type="component" value="Unplaced"/>
</dbReference>
<reference evidence="11" key="1">
    <citation type="submission" date="2025-08" db="UniProtKB">
        <authorList>
            <consortium name="RefSeq"/>
        </authorList>
    </citation>
    <scope>IDENTIFICATION</scope>
    <source>
        <tissue evidence="11">Testes</tissue>
    </source>
</reference>
<keyword evidence="6" id="KW-0460">Magnesium</keyword>
<evidence type="ECO:0000256" key="3">
    <source>
        <dbReference type="ARBA" id="ARBA00022723"/>
    </source>
</evidence>
<evidence type="ECO:0000256" key="6">
    <source>
        <dbReference type="ARBA" id="ARBA00022842"/>
    </source>
</evidence>
<keyword evidence="2" id="KW-0597">Phosphoprotein</keyword>
<dbReference type="InterPro" id="IPR006544">
    <property type="entry name" value="P-type_TPase_V"/>
</dbReference>
<proteinExistence type="predicted"/>
<evidence type="ECO:0000256" key="7">
    <source>
        <dbReference type="ARBA" id="ARBA00022967"/>
    </source>
</evidence>
<sequence length="156" mass="17272">MLHDMVKSSCSVTVSRGNGDIEDVWERELVPGDVLIIPPHGCSMTCDAVLLSGNCIVNESMLTGESVPVTKTPLPHSVEEGQLIYNSNEYKRHTLFCGTEVIQTRFYGSEKVKAVVVSTGFNTAKGTLVRAILYPKPMDIKLYRDSMRFIGVMFLL</sequence>
<evidence type="ECO:0000256" key="5">
    <source>
        <dbReference type="ARBA" id="ARBA00022840"/>
    </source>
</evidence>
<keyword evidence="3" id="KW-0479">Metal-binding</keyword>
<dbReference type="RefSeq" id="XP_006820639.1">
    <property type="nucleotide sequence ID" value="XM_006820576.1"/>
</dbReference>
<dbReference type="Pfam" id="PF00122">
    <property type="entry name" value="E1-E2_ATPase"/>
    <property type="match status" value="1"/>
</dbReference>
<evidence type="ECO:0000256" key="4">
    <source>
        <dbReference type="ARBA" id="ARBA00022741"/>
    </source>
</evidence>
<keyword evidence="7" id="KW-1278">Translocase</keyword>
<keyword evidence="4" id="KW-0547">Nucleotide-binding</keyword>
<protein>
    <submittedName>
        <fullName evidence="11">Probable cation-transporting ATPase 13A3-like</fullName>
    </submittedName>
</protein>
<dbReference type="PANTHER" id="PTHR45630:SF8">
    <property type="entry name" value="CATION-TRANSPORTING ATPASE"/>
    <property type="match status" value="1"/>
</dbReference>
<evidence type="ECO:0000256" key="8">
    <source>
        <dbReference type="ARBA" id="ARBA00049360"/>
    </source>
</evidence>
<dbReference type="GeneID" id="102809275"/>
<feature type="non-terminal residue" evidence="11">
    <location>
        <position position="156"/>
    </location>
</feature>
<comment type="subcellular location">
    <subcellularLocation>
        <location evidence="1">Membrane</location>
        <topology evidence="1">Multi-pass membrane protein</topology>
    </subcellularLocation>
</comment>
<organism evidence="10 11">
    <name type="scientific">Saccoglossus kowalevskii</name>
    <name type="common">Acorn worm</name>
    <dbReference type="NCBI Taxonomy" id="10224"/>
    <lineage>
        <taxon>Eukaryota</taxon>
        <taxon>Metazoa</taxon>
        <taxon>Hemichordata</taxon>
        <taxon>Enteropneusta</taxon>
        <taxon>Harrimaniidae</taxon>
        <taxon>Saccoglossus</taxon>
    </lineage>
</organism>